<evidence type="ECO:0000313" key="2">
    <source>
        <dbReference type="EMBL" id="ACO33581.1"/>
    </source>
</evidence>
<organism evidence="2 3">
    <name type="scientific">Acidobacterium capsulatum (strain ATCC 51196 / DSM 11244 / BCRC 80197 / JCM 7670 / NBRC 15755 / NCIMB 13165 / 161)</name>
    <dbReference type="NCBI Taxonomy" id="240015"/>
    <lineage>
        <taxon>Bacteria</taxon>
        <taxon>Pseudomonadati</taxon>
        <taxon>Acidobacteriota</taxon>
        <taxon>Terriglobia</taxon>
        <taxon>Terriglobales</taxon>
        <taxon>Acidobacteriaceae</taxon>
        <taxon>Acidobacterium</taxon>
    </lineage>
</organism>
<evidence type="ECO:0000313" key="3">
    <source>
        <dbReference type="Proteomes" id="UP000002207"/>
    </source>
</evidence>
<dbReference type="KEGG" id="aca:ACP_2587"/>
<keyword evidence="3" id="KW-1185">Reference proteome</keyword>
<evidence type="ECO:0000256" key="1">
    <source>
        <dbReference type="SAM" id="MobiDB-lite"/>
    </source>
</evidence>
<dbReference type="EMBL" id="CP001472">
    <property type="protein sequence ID" value="ACO33581.1"/>
    <property type="molecule type" value="Genomic_DNA"/>
</dbReference>
<feature type="region of interest" description="Disordered" evidence="1">
    <location>
        <begin position="1"/>
        <end position="20"/>
    </location>
</feature>
<sequence>MYQCPSAGAPGGQRELRRRHFRPDGQPYISSFGPFIWLSVSLTFVSP</sequence>
<dbReference type="AlphaFoldDB" id="C1F233"/>
<accession>C1F233</accession>
<dbReference type="Proteomes" id="UP000002207">
    <property type="component" value="Chromosome"/>
</dbReference>
<proteinExistence type="predicted"/>
<gene>
    <name evidence="2" type="ordered locus">ACP_2587</name>
</gene>
<reference evidence="2 3" key="1">
    <citation type="journal article" date="2009" name="Appl. Environ. Microbiol.">
        <title>Three genomes from the phylum Acidobacteria provide insight into the lifestyles of these microorganisms in soils.</title>
        <authorList>
            <person name="Ward N.L."/>
            <person name="Challacombe J.F."/>
            <person name="Janssen P.H."/>
            <person name="Henrissat B."/>
            <person name="Coutinho P.M."/>
            <person name="Wu M."/>
            <person name="Xie G."/>
            <person name="Haft D.H."/>
            <person name="Sait M."/>
            <person name="Badger J."/>
            <person name="Barabote R.D."/>
            <person name="Bradley B."/>
            <person name="Brettin T.S."/>
            <person name="Brinkac L.M."/>
            <person name="Bruce D."/>
            <person name="Creasy T."/>
            <person name="Daugherty S.C."/>
            <person name="Davidsen T.M."/>
            <person name="DeBoy R.T."/>
            <person name="Detter J.C."/>
            <person name="Dodson R.J."/>
            <person name="Durkin A.S."/>
            <person name="Ganapathy A."/>
            <person name="Gwinn-Giglio M."/>
            <person name="Han C.S."/>
            <person name="Khouri H."/>
            <person name="Kiss H."/>
            <person name="Kothari S.P."/>
            <person name="Madupu R."/>
            <person name="Nelson K.E."/>
            <person name="Nelson W.C."/>
            <person name="Paulsen I."/>
            <person name="Penn K."/>
            <person name="Ren Q."/>
            <person name="Rosovitz M.J."/>
            <person name="Selengut J.D."/>
            <person name="Shrivastava S."/>
            <person name="Sullivan S.A."/>
            <person name="Tapia R."/>
            <person name="Thompson L.S."/>
            <person name="Watkins K.L."/>
            <person name="Yang Q."/>
            <person name="Yu C."/>
            <person name="Zafar N."/>
            <person name="Zhou L."/>
            <person name="Kuske C.R."/>
        </authorList>
    </citation>
    <scope>NUCLEOTIDE SEQUENCE [LARGE SCALE GENOMIC DNA]</scope>
    <source>
        <strain evidence="3">ATCC 51196 / DSM 11244 / BCRC 80197 / JCM 7670 / NBRC 15755 / NCIMB 13165 / 161</strain>
    </source>
</reference>
<dbReference type="InParanoid" id="C1F233"/>
<protein>
    <submittedName>
        <fullName evidence="2">Uncharacterized protein</fullName>
    </submittedName>
</protein>
<name>C1F233_ACIC5</name>
<dbReference type="HOGENOM" id="CLU_3163460_0_0_0"/>